<organism evidence="6 7">
    <name type="scientific">Candidatus Scatousia excrementigallinarum</name>
    <dbReference type="NCBI Taxonomy" id="2840935"/>
    <lineage>
        <taxon>Bacteria</taxon>
        <taxon>Candidatus Scatousia</taxon>
    </lineage>
</organism>
<dbReference type="GO" id="GO:0051537">
    <property type="term" value="F:2 iron, 2 sulfur cluster binding"/>
    <property type="evidence" value="ECO:0007669"/>
    <property type="project" value="UniProtKB-KW"/>
</dbReference>
<name>A0A9D1F0I6_9BACT</name>
<dbReference type="InterPro" id="IPR010693">
    <property type="entry name" value="Divergent_4Fe-4S_mono-cluster"/>
</dbReference>
<proteinExistence type="predicted"/>
<evidence type="ECO:0000256" key="4">
    <source>
        <dbReference type="ARBA" id="ARBA00023014"/>
    </source>
</evidence>
<dbReference type="InterPro" id="IPR016548">
    <property type="entry name" value="UCP009180"/>
</dbReference>
<evidence type="ECO:0000256" key="3">
    <source>
        <dbReference type="ARBA" id="ARBA00023004"/>
    </source>
</evidence>
<keyword evidence="2" id="KW-0479">Metal-binding</keyword>
<reference evidence="6" key="2">
    <citation type="journal article" date="2021" name="PeerJ">
        <title>Extensive microbial diversity within the chicken gut microbiome revealed by metagenomics and culture.</title>
        <authorList>
            <person name="Gilroy R."/>
            <person name="Ravi A."/>
            <person name="Getino M."/>
            <person name="Pursley I."/>
            <person name="Horton D.L."/>
            <person name="Alikhan N.F."/>
            <person name="Baker D."/>
            <person name="Gharbi K."/>
            <person name="Hall N."/>
            <person name="Watson M."/>
            <person name="Adriaenssens E.M."/>
            <person name="Foster-Nyarko E."/>
            <person name="Jarju S."/>
            <person name="Secka A."/>
            <person name="Antonio M."/>
            <person name="Oren A."/>
            <person name="Chaudhuri R.R."/>
            <person name="La Ragione R."/>
            <person name="Hildebrand F."/>
            <person name="Pallen M.J."/>
        </authorList>
    </citation>
    <scope>NUCLEOTIDE SEQUENCE</scope>
    <source>
        <strain evidence="6">6276</strain>
    </source>
</reference>
<dbReference type="PANTHER" id="PTHR46491:SF3">
    <property type="entry name" value="CDGSH IRON-SULFUR DOMAIN-CONTAINING PROTEIN 3, MITOCHONDRIAL"/>
    <property type="match status" value="1"/>
</dbReference>
<feature type="domain" description="Iron-binding zinc finger CDGSH type" evidence="5">
    <location>
        <begin position="188"/>
        <end position="225"/>
    </location>
</feature>
<sequence>MSEKEIFIKVAKDGPYLVYGFPKITTQKILTDENGVCIDYSEGEIIKTQARPVALCRCGKTKNAPFCDYSHVEAGFDGTETASFEPILDNAVEFHGKNLTLADNEQYCAYARFCDAKGSIWNLIIKGEEQSDKDAVREANLCPSGRLVIFDKNGNMLEDELEKSISILEDDGLKLSGPIWVRGGIRIESSEGKSYEIRNRQTLCRCGLSTNKPFCNCAHAHNNFKAQKKEDN</sequence>
<evidence type="ECO:0000313" key="6">
    <source>
        <dbReference type="EMBL" id="HIS37163.1"/>
    </source>
</evidence>
<dbReference type="PIRSF" id="PIRSF009180">
    <property type="entry name" value="UCP009180"/>
    <property type="match status" value="1"/>
</dbReference>
<keyword evidence="1" id="KW-0001">2Fe-2S</keyword>
<keyword evidence="4" id="KW-0411">Iron-sulfur</keyword>
<protein>
    <submittedName>
        <fullName evidence="6">CDGSH iron-sulfur domain-containing protein</fullName>
    </submittedName>
</protein>
<dbReference type="Pfam" id="PF09360">
    <property type="entry name" value="zf-CDGSH"/>
    <property type="match status" value="2"/>
</dbReference>
<dbReference type="Proteomes" id="UP000823928">
    <property type="component" value="Unassembled WGS sequence"/>
</dbReference>
<dbReference type="Gene3D" id="3.40.5.90">
    <property type="entry name" value="CDGSH iron-sulfur domain, mitoNEET-type"/>
    <property type="match status" value="2"/>
</dbReference>
<dbReference type="AlphaFoldDB" id="A0A9D1F0I6"/>
<dbReference type="InterPro" id="IPR042216">
    <property type="entry name" value="MitoNEET_CISD"/>
</dbReference>
<dbReference type="GO" id="GO:0005737">
    <property type="term" value="C:cytoplasm"/>
    <property type="evidence" value="ECO:0007669"/>
    <property type="project" value="UniProtKB-ARBA"/>
</dbReference>
<dbReference type="InterPro" id="IPR052950">
    <property type="entry name" value="CISD"/>
</dbReference>
<dbReference type="EMBL" id="DVIU01000217">
    <property type="protein sequence ID" value="HIS37163.1"/>
    <property type="molecule type" value="Genomic_DNA"/>
</dbReference>
<dbReference type="SMART" id="SM00704">
    <property type="entry name" value="ZnF_CDGSH"/>
    <property type="match status" value="2"/>
</dbReference>
<dbReference type="Pfam" id="PF06902">
    <property type="entry name" value="Fer4_19"/>
    <property type="match status" value="1"/>
</dbReference>
<dbReference type="GO" id="GO:0046872">
    <property type="term" value="F:metal ion binding"/>
    <property type="evidence" value="ECO:0007669"/>
    <property type="project" value="UniProtKB-KW"/>
</dbReference>
<dbReference type="InterPro" id="IPR018967">
    <property type="entry name" value="FeS-contain_CDGSH-typ"/>
</dbReference>
<evidence type="ECO:0000259" key="5">
    <source>
        <dbReference type="SMART" id="SM00704"/>
    </source>
</evidence>
<feature type="domain" description="Iron-binding zinc finger CDGSH type" evidence="5">
    <location>
        <begin position="44"/>
        <end position="77"/>
    </location>
</feature>
<evidence type="ECO:0000256" key="1">
    <source>
        <dbReference type="ARBA" id="ARBA00022714"/>
    </source>
</evidence>
<comment type="caution">
    <text evidence="6">The sequence shown here is derived from an EMBL/GenBank/DDBJ whole genome shotgun (WGS) entry which is preliminary data.</text>
</comment>
<accession>A0A9D1F0I6</accession>
<gene>
    <name evidence="6" type="ORF">IAC10_11145</name>
</gene>
<evidence type="ECO:0000313" key="7">
    <source>
        <dbReference type="Proteomes" id="UP000823928"/>
    </source>
</evidence>
<dbReference type="PANTHER" id="PTHR46491">
    <property type="entry name" value="CDGSH IRON SULFUR DOMAIN PROTEIN HOMOLOG"/>
    <property type="match status" value="1"/>
</dbReference>
<keyword evidence="3" id="KW-0408">Iron</keyword>
<evidence type="ECO:0000256" key="2">
    <source>
        <dbReference type="ARBA" id="ARBA00022723"/>
    </source>
</evidence>
<reference evidence="6" key="1">
    <citation type="submission" date="2020-10" db="EMBL/GenBank/DDBJ databases">
        <authorList>
            <person name="Gilroy R."/>
        </authorList>
    </citation>
    <scope>NUCLEOTIDE SEQUENCE</scope>
    <source>
        <strain evidence="6">6276</strain>
    </source>
</reference>